<gene>
    <name evidence="1" type="ORF">BHQ18_12095</name>
</gene>
<dbReference type="AlphaFoldDB" id="A0A1E3RJY6"/>
<comment type="caution">
    <text evidence="1">The sequence shown here is derived from an EMBL/GenBank/DDBJ whole genome shotgun (WGS) entry which is preliminary data.</text>
</comment>
<reference evidence="2" key="1">
    <citation type="submission" date="2016-09" db="EMBL/GenBank/DDBJ databases">
        <authorList>
            <person name="Greninger A.L."/>
            <person name="Jerome K.R."/>
            <person name="Mcnair B."/>
            <person name="Wallis C."/>
            <person name="Fang F."/>
        </authorList>
    </citation>
    <scope>NUCLEOTIDE SEQUENCE [LARGE SCALE GENOMIC DNA]</scope>
    <source>
        <strain evidence="2">M6</strain>
    </source>
</reference>
<protein>
    <submittedName>
        <fullName evidence="1">Uncharacterized protein</fullName>
    </submittedName>
</protein>
<dbReference type="Proteomes" id="UP000094053">
    <property type="component" value="Unassembled WGS sequence"/>
</dbReference>
<accession>A0A1E3RJY6</accession>
<evidence type="ECO:0000313" key="1">
    <source>
        <dbReference type="EMBL" id="ODQ90169.1"/>
    </source>
</evidence>
<keyword evidence="2" id="KW-1185">Reference proteome</keyword>
<sequence>MQALPERMCCRETFELGDQCMVSAQCEVGVDPVIKCHQSELLEARCLGYGERWLTQIFEHPAAPQAQRFAQHSSGPFGIPAPQRLLPCFE</sequence>
<dbReference type="EMBL" id="MIHA01000007">
    <property type="protein sequence ID" value="ODQ90169.1"/>
    <property type="molecule type" value="Genomic_DNA"/>
</dbReference>
<organism evidence="1 2">
    <name type="scientific">Mycolicibacterium flavescens</name>
    <name type="common">Mycobacterium flavescens</name>
    <dbReference type="NCBI Taxonomy" id="1776"/>
    <lineage>
        <taxon>Bacteria</taxon>
        <taxon>Bacillati</taxon>
        <taxon>Actinomycetota</taxon>
        <taxon>Actinomycetes</taxon>
        <taxon>Mycobacteriales</taxon>
        <taxon>Mycobacteriaceae</taxon>
        <taxon>Mycolicibacterium</taxon>
    </lineage>
</organism>
<evidence type="ECO:0000313" key="2">
    <source>
        <dbReference type="Proteomes" id="UP000094053"/>
    </source>
</evidence>
<proteinExistence type="predicted"/>
<name>A0A1E3RJY6_MYCFV</name>